<dbReference type="PATRIC" id="fig|1961.12.peg.524"/>
<sequence length="269" mass="27538">MHPYTGVLAVDAKDFTRLPAIAHPQVSRLIPALVDDALAAAGLGELTQAKRFAAHTGDGIAFGFATALLPFIVWPFVDRLESGLSAYNANSDSRPGLRLRVSVHVGPLPDSGRSGDGEGTARNDTHRLLDSEPVKEALARSSAAITSVAAIFSQRVYDDVILGGYAGLHPDLCAPVEAAVPGKPFRQSAWLYVPRPSGDLLGGGLSHSGDDAPGPEGDGPAVSTTSYGTQTVGNGIAVMGSVSGGLSYQQGVPASSAHTATPPAVAAPR</sequence>
<feature type="compositionally biased region" description="Low complexity" evidence="1">
    <location>
        <begin position="252"/>
        <end position="269"/>
    </location>
</feature>
<gene>
    <name evidence="2" type="ORF">ADK75_02480</name>
</gene>
<reference evidence="3" key="1">
    <citation type="submission" date="2015-07" db="EMBL/GenBank/DDBJ databases">
        <authorList>
            <consortium name="Consortium for Microbial Forensics and Genomics (microFORGE)"/>
            <person name="Knight B.M."/>
            <person name="Roberts D.P."/>
            <person name="Lin D."/>
            <person name="Hari K."/>
            <person name="Fletcher J."/>
            <person name="Melcher U."/>
            <person name="Blagden T."/>
            <person name="Winegar R.A."/>
        </authorList>
    </citation>
    <scope>NUCLEOTIDE SEQUENCE [LARGE SCALE GENOMIC DNA]</scope>
    <source>
        <strain evidence="3">NRRL B-1447</strain>
    </source>
</reference>
<dbReference type="Proteomes" id="UP000037084">
    <property type="component" value="Unassembled WGS sequence"/>
</dbReference>
<dbReference type="AlphaFoldDB" id="A0A0L8N6B9"/>
<protein>
    <recommendedName>
        <fullName evidence="4">Aromatic ring-opening dioxygenase LigA</fullName>
    </recommendedName>
</protein>
<feature type="region of interest" description="Disordered" evidence="1">
    <location>
        <begin position="250"/>
        <end position="269"/>
    </location>
</feature>
<evidence type="ECO:0000256" key="1">
    <source>
        <dbReference type="SAM" id="MobiDB-lite"/>
    </source>
</evidence>
<feature type="compositionally biased region" description="Low complexity" evidence="1">
    <location>
        <begin position="211"/>
        <end position="221"/>
    </location>
</feature>
<accession>A0A0L8N6B9</accession>
<proteinExistence type="predicted"/>
<dbReference type="OrthoDB" id="3424167at2"/>
<name>A0A0L8N6B9_STRVG</name>
<feature type="region of interest" description="Disordered" evidence="1">
    <location>
        <begin position="106"/>
        <end position="129"/>
    </location>
</feature>
<feature type="compositionally biased region" description="Basic and acidic residues" evidence="1">
    <location>
        <begin position="113"/>
        <end position="129"/>
    </location>
</feature>
<evidence type="ECO:0008006" key="4">
    <source>
        <dbReference type="Google" id="ProtNLM"/>
    </source>
</evidence>
<evidence type="ECO:0000313" key="3">
    <source>
        <dbReference type="Proteomes" id="UP000037084"/>
    </source>
</evidence>
<dbReference type="EMBL" id="LGUV01000001">
    <property type="protein sequence ID" value="KOG58251.1"/>
    <property type="molecule type" value="Genomic_DNA"/>
</dbReference>
<comment type="caution">
    <text evidence="2">The sequence shown here is derived from an EMBL/GenBank/DDBJ whole genome shotgun (WGS) entry which is preliminary data.</text>
</comment>
<evidence type="ECO:0000313" key="2">
    <source>
        <dbReference type="EMBL" id="KOG58251.1"/>
    </source>
</evidence>
<feature type="region of interest" description="Disordered" evidence="1">
    <location>
        <begin position="201"/>
        <end position="227"/>
    </location>
</feature>
<organism evidence="2 3">
    <name type="scientific">Streptomyces virginiae</name>
    <name type="common">Streptomyces cinnamonensis</name>
    <dbReference type="NCBI Taxonomy" id="1961"/>
    <lineage>
        <taxon>Bacteria</taxon>
        <taxon>Bacillati</taxon>
        <taxon>Actinomycetota</taxon>
        <taxon>Actinomycetes</taxon>
        <taxon>Kitasatosporales</taxon>
        <taxon>Streptomycetaceae</taxon>
        <taxon>Streptomyces</taxon>
    </lineage>
</organism>